<evidence type="ECO:0000256" key="5">
    <source>
        <dbReference type="ARBA" id="ARBA00009320"/>
    </source>
</evidence>
<comment type="similarity">
    <text evidence="5">Belongs to the class-IV pyridoxal-phosphate-dependent aminotransferase family.</text>
</comment>
<dbReference type="Gene3D" id="3.20.10.10">
    <property type="entry name" value="D-amino Acid Aminotransferase, subunit A, domain 2"/>
    <property type="match status" value="1"/>
</dbReference>
<dbReference type="FunCoup" id="A0A0D2JE86">
    <property type="interactions" value="469"/>
</dbReference>
<evidence type="ECO:0000256" key="9">
    <source>
        <dbReference type="ARBA" id="ARBA00048798"/>
    </source>
</evidence>
<dbReference type="InterPro" id="IPR050571">
    <property type="entry name" value="Class-IV_PLP-Dep_Aminotrnsfr"/>
</dbReference>
<evidence type="ECO:0000256" key="2">
    <source>
        <dbReference type="ARBA" id="ARBA00004824"/>
    </source>
</evidence>
<dbReference type="InterPro" id="IPR001544">
    <property type="entry name" value="Aminotrans_IV"/>
</dbReference>
<evidence type="ECO:0000313" key="12">
    <source>
        <dbReference type="Proteomes" id="UP000032233"/>
    </source>
</evidence>
<protein>
    <recommendedName>
        <fullName evidence="6">branched-chain-amino-acid transaminase</fullName>
        <ecNumber evidence="6">2.6.1.42</ecNumber>
    </recommendedName>
</protein>
<comment type="pathway">
    <text evidence="4">Amino-acid biosynthesis; L-leucine biosynthesis; L-leucine from 3-methyl-2-oxobutanoate: step 4/4.</text>
</comment>
<dbReference type="AlphaFoldDB" id="A0A0D2JE86"/>
<sequence>MFDDLKVWMNGEIKPMKEATVPMLSHGFSRGSAMFEVFGIHKGPDGPYAFRMDTHLDRLYRSAELLCQRLAYTREELIEGVEQAVKANNMEQGIIKMMVYMGEQALINLVLDVDLDVCICAVPEDNPPAAIAPEPIDVCISKWRKLHPETMPTEAKACSFYLNGMLARKDAMDRGFDLGILLNLDGTVAEGSIESVFMVKDGVLKTPPQGKILRSVSRRSILEACKVCGIEAVETVISPEELKEADEIFTAHTGIKVTPAKRIEDRELPSCPGPVTQKISDMMHKILTLQDDRFKDWFTKVG</sequence>
<keyword evidence="12" id="KW-1185">Reference proteome</keyword>
<dbReference type="InterPro" id="IPR043132">
    <property type="entry name" value="BCAT-like_C"/>
</dbReference>
<dbReference type="OrthoDB" id="9804984at2"/>
<comment type="catalytic activity">
    <reaction evidence="8">
        <text>L-valine + 2-oxoglutarate = 3-methyl-2-oxobutanoate + L-glutamate</text>
        <dbReference type="Rhea" id="RHEA:24813"/>
        <dbReference type="ChEBI" id="CHEBI:11851"/>
        <dbReference type="ChEBI" id="CHEBI:16810"/>
        <dbReference type="ChEBI" id="CHEBI:29985"/>
        <dbReference type="ChEBI" id="CHEBI:57762"/>
        <dbReference type="EC" id="2.6.1.42"/>
    </reaction>
</comment>
<dbReference type="PANTHER" id="PTHR42743">
    <property type="entry name" value="AMINO-ACID AMINOTRANSFERASE"/>
    <property type="match status" value="1"/>
</dbReference>
<gene>
    <name evidence="11" type="ORF">X474_12335</name>
</gene>
<evidence type="ECO:0000256" key="10">
    <source>
        <dbReference type="ARBA" id="ARBA00049229"/>
    </source>
</evidence>
<keyword evidence="7" id="KW-0663">Pyridoxal phosphate</keyword>
<dbReference type="CDD" id="cd00449">
    <property type="entry name" value="PLPDE_IV"/>
    <property type="match status" value="1"/>
</dbReference>
<comment type="catalytic activity">
    <reaction evidence="9">
        <text>L-isoleucine + 2-oxoglutarate = (S)-3-methyl-2-oxopentanoate + L-glutamate</text>
        <dbReference type="Rhea" id="RHEA:24801"/>
        <dbReference type="ChEBI" id="CHEBI:16810"/>
        <dbReference type="ChEBI" id="CHEBI:29985"/>
        <dbReference type="ChEBI" id="CHEBI:35146"/>
        <dbReference type="ChEBI" id="CHEBI:58045"/>
        <dbReference type="EC" id="2.6.1.42"/>
    </reaction>
</comment>
<evidence type="ECO:0000256" key="4">
    <source>
        <dbReference type="ARBA" id="ARBA00005072"/>
    </source>
</evidence>
<accession>A0A0D2JE86</accession>
<name>A0A0D2JE86_9BACT</name>
<dbReference type="InterPro" id="IPR036038">
    <property type="entry name" value="Aminotransferase-like"/>
</dbReference>
<dbReference type="FunFam" id="3.20.10.10:FF:000002">
    <property type="entry name" value="D-alanine aminotransferase"/>
    <property type="match status" value="1"/>
</dbReference>
<organism evidence="11 12">
    <name type="scientific">Dethiosulfatarculus sandiegensis</name>
    <dbReference type="NCBI Taxonomy" id="1429043"/>
    <lineage>
        <taxon>Bacteria</taxon>
        <taxon>Pseudomonadati</taxon>
        <taxon>Thermodesulfobacteriota</taxon>
        <taxon>Desulfarculia</taxon>
        <taxon>Desulfarculales</taxon>
        <taxon>Desulfarculaceae</taxon>
        <taxon>Dethiosulfatarculus</taxon>
    </lineage>
</organism>
<evidence type="ECO:0000256" key="6">
    <source>
        <dbReference type="ARBA" id="ARBA00013053"/>
    </source>
</evidence>
<dbReference type="GO" id="GO:0046394">
    <property type="term" value="P:carboxylic acid biosynthetic process"/>
    <property type="evidence" value="ECO:0007669"/>
    <property type="project" value="UniProtKB-ARBA"/>
</dbReference>
<dbReference type="Pfam" id="PF01063">
    <property type="entry name" value="Aminotran_4"/>
    <property type="match status" value="1"/>
</dbReference>
<dbReference type="RefSeq" id="WP_044348840.1">
    <property type="nucleotide sequence ID" value="NZ_AZAC01000014.1"/>
</dbReference>
<dbReference type="Gene3D" id="3.30.470.10">
    <property type="match status" value="1"/>
</dbReference>
<comment type="caution">
    <text evidence="11">The sequence shown here is derived from an EMBL/GenBank/DDBJ whole genome shotgun (WGS) entry which is preliminary data.</text>
</comment>
<dbReference type="PANTHER" id="PTHR42743:SF11">
    <property type="entry name" value="AMINODEOXYCHORISMATE LYASE"/>
    <property type="match status" value="1"/>
</dbReference>
<dbReference type="STRING" id="1429043.X474_12335"/>
<comment type="pathway">
    <text evidence="2">Amino-acid biosynthesis; L-isoleucine biosynthesis; L-isoleucine from 2-oxobutanoate: step 4/4.</text>
</comment>
<dbReference type="GO" id="GO:0008652">
    <property type="term" value="P:amino acid biosynthetic process"/>
    <property type="evidence" value="ECO:0007669"/>
    <property type="project" value="UniProtKB-ARBA"/>
</dbReference>
<dbReference type="InterPro" id="IPR043131">
    <property type="entry name" value="BCAT-like_N"/>
</dbReference>
<dbReference type="Proteomes" id="UP000032233">
    <property type="component" value="Unassembled WGS sequence"/>
</dbReference>
<evidence type="ECO:0000256" key="7">
    <source>
        <dbReference type="ARBA" id="ARBA00022898"/>
    </source>
</evidence>
<comment type="pathway">
    <text evidence="3">Amino-acid biosynthesis; L-valine biosynthesis; L-valine from pyruvate: step 4/4.</text>
</comment>
<evidence type="ECO:0000256" key="3">
    <source>
        <dbReference type="ARBA" id="ARBA00004931"/>
    </source>
</evidence>
<dbReference type="EC" id="2.6.1.42" evidence="6"/>
<evidence type="ECO:0000256" key="8">
    <source>
        <dbReference type="ARBA" id="ARBA00048212"/>
    </source>
</evidence>
<reference evidence="11 12" key="1">
    <citation type="submission" date="2013-11" db="EMBL/GenBank/DDBJ databases">
        <title>Metagenomic analysis of a methanogenic consortium involved in long chain n-alkane degradation.</title>
        <authorList>
            <person name="Davidova I.A."/>
            <person name="Callaghan A.V."/>
            <person name="Wawrik B."/>
            <person name="Pruitt S."/>
            <person name="Marks C."/>
            <person name="Duncan K.E."/>
            <person name="Suflita J.M."/>
        </authorList>
    </citation>
    <scope>NUCLEOTIDE SEQUENCE [LARGE SCALE GENOMIC DNA]</scope>
    <source>
        <strain evidence="11 12">SPR</strain>
    </source>
</reference>
<dbReference type="GO" id="GO:0005829">
    <property type="term" value="C:cytosol"/>
    <property type="evidence" value="ECO:0007669"/>
    <property type="project" value="TreeGrafter"/>
</dbReference>
<dbReference type="SUPFAM" id="SSF56752">
    <property type="entry name" value="D-aminoacid aminotransferase-like PLP-dependent enzymes"/>
    <property type="match status" value="1"/>
</dbReference>
<evidence type="ECO:0000256" key="1">
    <source>
        <dbReference type="ARBA" id="ARBA00001933"/>
    </source>
</evidence>
<dbReference type="EMBL" id="AZAC01000014">
    <property type="protein sequence ID" value="KIX13936.1"/>
    <property type="molecule type" value="Genomic_DNA"/>
</dbReference>
<comment type="cofactor">
    <cofactor evidence="1">
        <name>pyridoxal 5'-phosphate</name>
        <dbReference type="ChEBI" id="CHEBI:597326"/>
    </cofactor>
</comment>
<evidence type="ECO:0000313" key="11">
    <source>
        <dbReference type="EMBL" id="KIX13936.1"/>
    </source>
</evidence>
<proteinExistence type="inferred from homology"/>
<dbReference type="GO" id="GO:0004084">
    <property type="term" value="F:branched-chain-amino-acid transaminase activity"/>
    <property type="evidence" value="ECO:0007669"/>
    <property type="project" value="UniProtKB-EC"/>
</dbReference>
<comment type="catalytic activity">
    <reaction evidence="10">
        <text>L-leucine + 2-oxoglutarate = 4-methyl-2-oxopentanoate + L-glutamate</text>
        <dbReference type="Rhea" id="RHEA:18321"/>
        <dbReference type="ChEBI" id="CHEBI:16810"/>
        <dbReference type="ChEBI" id="CHEBI:17865"/>
        <dbReference type="ChEBI" id="CHEBI:29985"/>
        <dbReference type="ChEBI" id="CHEBI:57427"/>
        <dbReference type="EC" id="2.6.1.42"/>
    </reaction>
</comment>
<dbReference type="InParanoid" id="A0A0D2JE86"/>